<sequence length="88" mass="10418">MKKLKSQNSNVGTKIEKVTLKAKGCTRYDRKENIRFYTQLKDRDQEASPLSENSNESGFRLKHRNKRQNKLYAIHYKLYAFCAFRLDG</sequence>
<reference evidence="2 3" key="1">
    <citation type="submission" date="2017-09" db="EMBL/GenBank/DDBJ databases">
        <title>Depth-based differentiation of microbial function through sediment-hosted aquifers and enrichment of novel symbionts in the deep terrestrial subsurface.</title>
        <authorList>
            <person name="Probst A.J."/>
            <person name="Ladd B."/>
            <person name="Jarett J.K."/>
            <person name="Geller-Mcgrath D.E."/>
            <person name="Sieber C.M."/>
            <person name="Emerson J.B."/>
            <person name="Anantharaman K."/>
            <person name="Thomas B.C."/>
            <person name="Malmstrom R."/>
            <person name="Stieglmeier M."/>
            <person name="Klingl A."/>
            <person name="Woyke T."/>
            <person name="Ryan C.M."/>
            <person name="Banfield J.F."/>
        </authorList>
    </citation>
    <scope>NUCLEOTIDE SEQUENCE [LARGE SCALE GENOMIC DNA]</scope>
    <source>
        <strain evidence="2">CG10_big_fil_rev_8_21_14_0_10_48_11</strain>
    </source>
</reference>
<feature type="compositionally biased region" description="Polar residues" evidence="1">
    <location>
        <begin position="48"/>
        <end position="57"/>
    </location>
</feature>
<accession>A0A2M8LDR9</accession>
<evidence type="ECO:0000313" key="2">
    <source>
        <dbReference type="EMBL" id="PJE75592.1"/>
    </source>
</evidence>
<evidence type="ECO:0000313" key="3">
    <source>
        <dbReference type="Proteomes" id="UP000231152"/>
    </source>
</evidence>
<organism evidence="2 3">
    <name type="scientific">Candidatus Uhrbacteria bacterium CG10_big_fil_rev_8_21_14_0_10_48_11</name>
    <dbReference type="NCBI Taxonomy" id="1975037"/>
    <lineage>
        <taxon>Bacteria</taxon>
        <taxon>Candidatus Uhriibacteriota</taxon>
    </lineage>
</organism>
<dbReference type="EMBL" id="PFET01000013">
    <property type="protein sequence ID" value="PJE75592.1"/>
    <property type="molecule type" value="Genomic_DNA"/>
</dbReference>
<proteinExistence type="predicted"/>
<dbReference type="Proteomes" id="UP000231152">
    <property type="component" value="Unassembled WGS sequence"/>
</dbReference>
<gene>
    <name evidence="2" type="ORF">COV04_04165</name>
</gene>
<protein>
    <submittedName>
        <fullName evidence="2">Uncharacterized protein</fullName>
    </submittedName>
</protein>
<comment type="caution">
    <text evidence="2">The sequence shown here is derived from an EMBL/GenBank/DDBJ whole genome shotgun (WGS) entry which is preliminary data.</text>
</comment>
<dbReference type="AlphaFoldDB" id="A0A2M8LDR9"/>
<feature type="region of interest" description="Disordered" evidence="1">
    <location>
        <begin position="43"/>
        <end position="62"/>
    </location>
</feature>
<evidence type="ECO:0000256" key="1">
    <source>
        <dbReference type="SAM" id="MobiDB-lite"/>
    </source>
</evidence>
<name>A0A2M8LDR9_9BACT</name>